<dbReference type="AlphaFoldDB" id="A0A4C1YV26"/>
<reference evidence="2 3" key="1">
    <citation type="journal article" date="2019" name="Commun. Biol.">
        <title>The bagworm genome reveals a unique fibroin gene that provides high tensile strength.</title>
        <authorList>
            <person name="Kono N."/>
            <person name="Nakamura H."/>
            <person name="Ohtoshi R."/>
            <person name="Tomita M."/>
            <person name="Numata K."/>
            <person name="Arakawa K."/>
        </authorList>
    </citation>
    <scope>NUCLEOTIDE SEQUENCE [LARGE SCALE GENOMIC DNA]</scope>
</reference>
<evidence type="ECO:0000256" key="1">
    <source>
        <dbReference type="SAM" id="MobiDB-lite"/>
    </source>
</evidence>
<keyword evidence="3" id="KW-1185">Reference proteome</keyword>
<comment type="caution">
    <text evidence="2">The sequence shown here is derived from an EMBL/GenBank/DDBJ whole genome shotgun (WGS) entry which is preliminary data.</text>
</comment>
<gene>
    <name evidence="2" type="ORF">EVAR_103505_1</name>
</gene>
<evidence type="ECO:0000313" key="2">
    <source>
        <dbReference type="EMBL" id="GBP79080.1"/>
    </source>
</evidence>
<sequence>MAISCLGCKAVSAFFGASVSILNRRTRSGHVSVTTAVRSPPSTGPAQRAREPRCPIYSRDGSGRATTRLRAARTWGGPVYYPLVILNATSFGTRGYVRERFGRPHRALISSPLDRWAAVIPGRAGNELEWTQLTGVAVRRNPAPNELLWVKGFLIFTTID</sequence>
<dbReference type="EMBL" id="BGZK01001400">
    <property type="protein sequence ID" value="GBP79080.1"/>
    <property type="molecule type" value="Genomic_DNA"/>
</dbReference>
<evidence type="ECO:0000313" key="3">
    <source>
        <dbReference type="Proteomes" id="UP000299102"/>
    </source>
</evidence>
<name>A0A4C1YV26_EUMVA</name>
<organism evidence="2 3">
    <name type="scientific">Eumeta variegata</name>
    <name type="common">Bagworm moth</name>
    <name type="synonym">Eumeta japonica</name>
    <dbReference type="NCBI Taxonomy" id="151549"/>
    <lineage>
        <taxon>Eukaryota</taxon>
        <taxon>Metazoa</taxon>
        <taxon>Ecdysozoa</taxon>
        <taxon>Arthropoda</taxon>
        <taxon>Hexapoda</taxon>
        <taxon>Insecta</taxon>
        <taxon>Pterygota</taxon>
        <taxon>Neoptera</taxon>
        <taxon>Endopterygota</taxon>
        <taxon>Lepidoptera</taxon>
        <taxon>Glossata</taxon>
        <taxon>Ditrysia</taxon>
        <taxon>Tineoidea</taxon>
        <taxon>Psychidae</taxon>
        <taxon>Oiketicinae</taxon>
        <taxon>Eumeta</taxon>
    </lineage>
</organism>
<proteinExistence type="predicted"/>
<feature type="compositionally biased region" description="Polar residues" evidence="1">
    <location>
        <begin position="32"/>
        <end position="45"/>
    </location>
</feature>
<dbReference type="Proteomes" id="UP000299102">
    <property type="component" value="Unassembled WGS sequence"/>
</dbReference>
<accession>A0A4C1YV26</accession>
<protein>
    <submittedName>
        <fullName evidence="2">Uncharacterized protein</fullName>
    </submittedName>
</protein>
<feature type="region of interest" description="Disordered" evidence="1">
    <location>
        <begin position="32"/>
        <end position="51"/>
    </location>
</feature>